<dbReference type="SMART" id="SM00342">
    <property type="entry name" value="HTH_ARAC"/>
    <property type="match status" value="1"/>
</dbReference>
<dbReference type="AlphaFoldDB" id="L7L8W2"/>
<evidence type="ECO:0000313" key="2">
    <source>
        <dbReference type="EMBL" id="GAC57580.1"/>
    </source>
</evidence>
<dbReference type="STRING" id="1121927.GOHSU_22_00400"/>
<protein>
    <submittedName>
        <fullName evidence="2">Putative AraC family transcriptional regulator</fullName>
    </submittedName>
</protein>
<dbReference type="InterPro" id="IPR018060">
    <property type="entry name" value="HTH_AraC"/>
</dbReference>
<evidence type="ECO:0000313" key="3">
    <source>
        <dbReference type="Proteomes" id="UP000053405"/>
    </source>
</evidence>
<dbReference type="GO" id="GO:0003700">
    <property type="term" value="F:DNA-binding transcription factor activity"/>
    <property type="evidence" value="ECO:0007669"/>
    <property type="project" value="InterPro"/>
</dbReference>
<dbReference type="GO" id="GO:0043565">
    <property type="term" value="F:sequence-specific DNA binding"/>
    <property type="evidence" value="ECO:0007669"/>
    <property type="project" value="InterPro"/>
</dbReference>
<dbReference type="EMBL" id="BANT01000022">
    <property type="protein sequence ID" value="GAC57580.1"/>
    <property type="molecule type" value="Genomic_DNA"/>
</dbReference>
<accession>L7L8W2</accession>
<gene>
    <name evidence="2" type="ORF">GOHSU_22_00400</name>
</gene>
<name>L7L8W2_9ACTN</name>
<dbReference type="eggNOG" id="COG4977">
    <property type="taxonomic scope" value="Bacteria"/>
</dbReference>
<keyword evidence="3" id="KW-1185">Reference proteome</keyword>
<sequence>MRAEAITRDPLVVQVIEGRATPAASRTVERRFRSATGLSRGAIDQIVRARTAAGLLTAGDSAAAVVAALGYYDEPHLARALRRYVGRTAGRLRRPAGGAIALPSSSRDLVHDLDDAVVVGIGRA</sequence>
<reference evidence="2 3" key="1">
    <citation type="submission" date="2012-12" db="EMBL/GenBank/DDBJ databases">
        <title>Whole genome shotgun sequence of Gordonia hirsuta NBRC 16056.</title>
        <authorList>
            <person name="Isaki-Nakamura S."/>
            <person name="Hosoyama A."/>
            <person name="Tsuchikane K."/>
            <person name="Katsumata H."/>
            <person name="Baba S."/>
            <person name="Yamazaki S."/>
            <person name="Fujita N."/>
        </authorList>
    </citation>
    <scope>NUCLEOTIDE SEQUENCE [LARGE SCALE GENOMIC DNA]</scope>
    <source>
        <strain evidence="2 3">NBRC 16056</strain>
    </source>
</reference>
<evidence type="ECO:0000259" key="1">
    <source>
        <dbReference type="PROSITE" id="PS01124"/>
    </source>
</evidence>
<dbReference type="Proteomes" id="UP000053405">
    <property type="component" value="Unassembled WGS sequence"/>
</dbReference>
<dbReference type="RefSeq" id="WP_005939969.1">
    <property type="nucleotide sequence ID" value="NZ_ATVK01000050.1"/>
</dbReference>
<dbReference type="Pfam" id="PF12833">
    <property type="entry name" value="HTH_18"/>
    <property type="match status" value="1"/>
</dbReference>
<dbReference type="Gene3D" id="1.10.10.60">
    <property type="entry name" value="Homeodomain-like"/>
    <property type="match status" value="1"/>
</dbReference>
<proteinExistence type="predicted"/>
<comment type="caution">
    <text evidence="2">The sequence shown here is derived from an EMBL/GenBank/DDBJ whole genome shotgun (WGS) entry which is preliminary data.</text>
</comment>
<dbReference type="PROSITE" id="PS01124">
    <property type="entry name" value="HTH_ARAC_FAMILY_2"/>
    <property type="match status" value="1"/>
</dbReference>
<feature type="domain" description="HTH araC/xylS-type" evidence="1">
    <location>
        <begin position="26"/>
        <end position="95"/>
    </location>
</feature>
<organism evidence="2 3">
    <name type="scientific">Gordonia hirsuta DSM 44140 = NBRC 16056</name>
    <dbReference type="NCBI Taxonomy" id="1121927"/>
    <lineage>
        <taxon>Bacteria</taxon>
        <taxon>Bacillati</taxon>
        <taxon>Actinomycetota</taxon>
        <taxon>Actinomycetes</taxon>
        <taxon>Mycobacteriales</taxon>
        <taxon>Gordoniaceae</taxon>
        <taxon>Gordonia</taxon>
    </lineage>
</organism>